<sequence length="78" mass="9192">IGRLIYQLPIPLCKMFIREIFGDMSPDDFDEETLATINKFFENSLNVSETSRQLFIHRNTLVYRLDKIQKITGLDLRV</sequence>
<evidence type="ECO:0000313" key="2">
    <source>
        <dbReference type="EMBL" id="MBD4339880.1"/>
    </source>
</evidence>
<feature type="domain" description="PucR C-terminal helix-turn-helix" evidence="1">
    <location>
        <begin position="34"/>
        <end position="77"/>
    </location>
</feature>
<organism evidence="2 3">
    <name type="scientific">Xanthomonas citri pv. citri</name>
    <dbReference type="NCBI Taxonomy" id="611301"/>
    <lineage>
        <taxon>Bacteria</taxon>
        <taxon>Pseudomonadati</taxon>
        <taxon>Pseudomonadota</taxon>
        <taxon>Gammaproteobacteria</taxon>
        <taxon>Lysobacterales</taxon>
        <taxon>Lysobacteraceae</taxon>
        <taxon>Xanthomonas</taxon>
    </lineage>
</organism>
<name>A0A8I0L5A9_XANCI</name>
<dbReference type="PANTHER" id="PTHR33744">
    <property type="entry name" value="CARBOHYDRATE DIACID REGULATOR"/>
    <property type="match status" value="1"/>
</dbReference>
<dbReference type="Pfam" id="PF13556">
    <property type="entry name" value="HTH_30"/>
    <property type="match status" value="1"/>
</dbReference>
<evidence type="ECO:0000259" key="1">
    <source>
        <dbReference type="Pfam" id="PF13556"/>
    </source>
</evidence>
<dbReference type="InterPro" id="IPR051448">
    <property type="entry name" value="CdaR-like_regulators"/>
</dbReference>
<gene>
    <name evidence="2" type="ORF">GUH15_28290</name>
</gene>
<proteinExistence type="predicted"/>
<dbReference type="InterPro" id="IPR009057">
    <property type="entry name" value="Homeodomain-like_sf"/>
</dbReference>
<dbReference type="AlphaFoldDB" id="A0A8I0L5A9"/>
<dbReference type="SUPFAM" id="SSF46689">
    <property type="entry name" value="Homeodomain-like"/>
    <property type="match status" value="1"/>
</dbReference>
<protein>
    <submittedName>
        <fullName evidence="2">PucR family transcriptional regulator</fullName>
    </submittedName>
</protein>
<dbReference type="PANTHER" id="PTHR33744:SF15">
    <property type="entry name" value="CARBOHYDRATE DIACID REGULATOR"/>
    <property type="match status" value="1"/>
</dbReference>
<reference evidence="2" key="1">
    <citation type="submission" date="2020-01" db="EMBL/GenBank/DDBJ databases">
        <authorList>
            <person name="Richard D."/>
        </authorList>
    </citation>
    <scope>NUCLEOTIDE SEQUENCE</scope>
    <source>
        <strain evidence="2">JP541</strain>
    </source>
</reference>
<dbReference type="InterPro" id="IPR025736">
    <property type="entry name" value="PucR_C-HTH_dom"/>
</dbReference>
<feature type="non-terminal residue" evidence="2">
    <location>
        <position position="1"/>
    </location>
</feature>
<feature type="non-terminal residue" evidence="2">
    <location>
        <position position="78"/>
    </location>
</feature>
<dbReference type="EMBL" id="JAABFR010002453">
    <property type="protein sequence ID" value="MBD4339880.1"/>
    <property type="molecule type" value="Genomic_DNA"/>
</dbReference>
<evidence type="ECO:0000313" key="3">
    <source>
        <dbReference type="Proteomes" id="UP000653002"/>
    </source>
</evidence>
<comment type="caution">
    <text evidence="2">The sequence shown here is derived from an EMBL/GenBank/DDBJ whole genome shotgun (WGS) entry which is preliminary data.</text>
</comment>
<accession>A0A8I0L5A9</accession>
<dbReference type="Gene3D" id="1.10.10.2840">
    <property type="entry name" value="PucR C-terminal helix-turn-helix domain"/>
    <property type="match status" value="1"/>
</dbReference>
<dbReference type="InterPro" id="IPR042070">
    <property type="entry name" value="PucR_C-HTH_sf"/>
</dbReference>
<dbReference type="Proteomes" id="UP000653002">
    <property type="component" value="Unassembled WGS sequence"/>
</dbReference>